<dbReference type="InterPro" id="IPR001878">
    <property type="entry name" value="Znf_CCHC"/>
</dbReference>
<feature type="non-terminal residue" evidence="6">
    <location>
        <position position="1"/>
    </location>
</feature>
<evidence type="ECO:0000256" key="1">
    <source>
        <dbReference type="ARBA" id="ARBA00022670"/>
    </source>
</evidence>
<evidence type="ECO:0000256" key="3">
    <source>
        <dbReference type="SAM" id="MobiDB-lite"/>
    </source>
</evidence>
<dbReference type="GO" id="GO:0008233">
    <property type="term" value="F:peptidase activity"/>
    <property type="evidence" value="ECO:0007669"/>
    <property type="project" value="UniProtKB-KW"/>
</dbReference>
<dbReference type="InterPro" id="IPR036875">
    <property type="entry name" value="Znf_CCHC_sf"/>
</dbReference>
<feature type="compositionally biased region" description="Basic and acidic residues" evidence="3">
    <location>
        <begin position="712"/>
        <end position="721"/>
    </location>
</feature>
<name>A0A2K3MZC1_TRIPR</name>
<evidence type="ECO:0000313" key="7">
    <source>
        <dbReference type="Proteomes" id="UP000236291"/>
    </source>
</evidence>
<sequence length="1062" mass="121484">ELLTGPEPKPQFLDLKSVEDDQFLSMAESTSNTFVQPSIPKFEGHYDHWSMLMENFLRSKEYWNLIEDGVFVPPPAANAEQLKKGEESKLKDFKVKNYLFQAIDRTIMETILLKDSAKGIWDSMKQKYRGSNKVKRAHLQALCKELELLEMKDGETVNEYFARTLSIINKMKIHGERVEPVTIVEKILRSMTPKFNYVVCAIEESNDVTALSVDELQSSLIVHEQRMKGQREEDQILKVINAGRTNNRGRGRGGFRGGRGRGRQSFNKDNIECYHCHKLGHFQSDCPAWDEKANYAEFDEGEEMLLMAHSEKGSYDKKVWFLDSGCRNHMCGTKDWFFNLDEQFRISVKLGDNSRMMVVGKGNVKLRIGGITQVITNVYYIPELKNNLLSIGQLQEKGLTVVFKEDMCRVYHQERGVIMQCKMTANRMYVIMVDVVIPTCFKVTNEDVTYLWHCRYGYLSQKGLKILEQKNMVRGLPKLQDSSNVCSDCMIGKQHREPFLKVSTRRATKRLQLIHADVFGPIKPESNSNKRYFLTFIDDFSRKTWVYFLSEKSSVLEMFKKFKAMVEKETSDAICCLRTDRGGEFTSTDFNTFCSLHGIKRQLTVAYTPHQNGVVERKNRTIMNMVRSMLSGKGIPKEFWAEAVNWSVFVQNRSPTVAVKDMTPEEAWSGLKPAVHFFKVIVSRDVVFAENEKWNWKTNENDNIDLEDLSEKEEAKSHNEPAEDNNTPNPHNEQGSSSEEDGNQSNTSSENEDLGTRARRPPGWLNDFEVVQNAKGISISQAKYVRDILERFDMLNCNAVQCPTVSGCKLTKEGGGENVDVTRLKQIIGRLMHLTTTRPNIMFAVCLISRYMEKPTDVHLLAAKKVLRYVKGTMEFGVQYLKSEEHELLAYTDSDNAGDIDDRKSTFGDVFMLEARVISWSSKKQPVVTLSTTEAEFIAATSCACQVVLKVGEGMLGVCFYLLSKCIVPVYVVKQRRALPWPALPDLACICCILCDNSSTIKLSKNHVMHGRGNYIDIRFHFLRDLAKEEIVELLSDIMTKALKREAFKELRNKMGVCKRMD</sequence>
<keyword evidence="1" id="KW-0378">Hydrolase</keyword>
<dbReference type="PROSITE" id="PS50158">
    <property type="entry name" value="ZF_CCHC"/>
    <property type="match status" value="1"/>
</dbReference>
<dbReference type="Gene3D" id="3.30.420.10">
    <property type="entry name" value="Ribonuclease H-like superfamily/Ribonuclease H"/>
    <property type="match status" value="1"/>
</dbReference>
<dbReference type="InterPro" id="IPR012337">
    <property type="entry name" value="RNaseH-like_sf"/>
</dbReference>
<dbReference type="PROSITE" id="PS50994">
    <property type="entry name" value="INTEGRASE"/>
    <property type="match status" value="1"/>
</dbReference>
<accession>A0A2K3MZC1</accession>
<dbReference type="EMBL" id="ASHM01014138">
    <property type="protein sequence ID" value="PNX96089.1"/>
    <property type="molecule type" value="Genomic_DNA"/>
</dbReference>
<keyword evidence="2" id="KW-0479">Metal-binding</keyword>
<dbReference type="Pfam" id="PF13976">
    <property type="entry name" value="gag_pre-integrs"/>
    <property type="match status" value="1"/>
</dbReference>
<protein>
    <submittedName>
        <fullName evidence="6">Copia-type polyprotein</fullName>
    </submittedName>
</protein>
<feature type="compositionally biased region" description="Polar residues" evidence="3">
    <location>
        <begin position="724"/>
        <end position="749"/>
    </location>
</feature>
<keyword evidence="2" id="KW-0863">Zinc-finger</keyword>
<feature type="domain" description="Integrase catalytic" evidence="5">
    <location>
        <begin position="506"/>
        <end position="672"/>
    </location>
</feature>
<evidence type="ECO:0000259" key="4">
    <source>
        <dbReference type="PROSITE" id="PS50158"/>
    </source>
</evidence>
<evidence type="ECO:0000313" key="6">
    <source>
        <dbReference type="EMBL" id="PNX96089.1"/>
    </source>
</evidence>
<reference evidence="6 7" key="2">
    <citation type="journal article" date="2017" name="Front. Plant Sci.">
        <title>Gene Classification and Mining of Molecular Markers Useful in Red Clover (Trifolium pratense) Breeding.</title>
        <authorList>
            <person name="Istvanek J."/>
            <person name="Dluhosova J."/>
            <person name="Dluhos P."/>
            <person name="Patkova L."/>
            <person name="Nedelnik J."/>
            <person name="Repkova J."/>
        </authorList>
    </citation>
    <scope>NUCLEOTIDE SEQUENCE [LARGE SCALE GENOMIC DNA]</scope>
    <source>
        <strain evidence="7">cv. Tatra</strain>
        <tissue evidence="6">Young leaves</tissue>
    </source>
</reference>
<keyword evidence="1" id="KW-0645">Protease</keyword>
<dbReference type="Proteomes" id="UP000236291">
    <property type="component" value="Unassembled WGS sequence"/>
</dbReference>
<comment type="caution">
    <text evidence="6">The sequence shown here is derived from an EMBL/GenBank/DDBJ whole genome shotgun (WGS) entry which is preliminary data.</text>
</comment>
<dbReference type="GO" id="GO:0015074">
    <property type="term" value="P:DNA integration"/>
    <property type="evidence" value="ECO:0007669"/>
    <property type="project" value="InterPro"/>
</dbReference>
<dbReference type="AlphaFoldDB" id="A0A2K3MZC1"/>
<dbReference type="PANTHER" id="PTHR42648">
    <property type="entry name" value="TRANSPOSASE, PUTATIVE-RELATED"/>
    <property type="match status" value="1"/>
</dbReference>
<dbReference type="GO" id="GO:0008270">
    <property type="term" value="F:zinc ion binding"/>
    <property type="evidence" value="ECO:0007669"/>
    <property type="project" value="UniProtKB-KW"/>
</dbReference>
<dbReference type="CDD" id="cd09272">
    <property type="entry name" value="RNase_HI_RT_Ty1"/>
    <property type="match status" value="1"/>
</dbReference>
<proteinExistence type="predicted"/>
<dbReference type="SUPFAM" id="SSF57756">
    <property type="entry name" value="Retrovirus zinc finger-like domains"/>
    <property type="match status" value="1"/>
</dbReference>
<organism evidence="6 7">
    <name type="scientific">Trifolium pratense</name>
    <name type="common">Red clover</name>
    <dbReference type="NCBI Taxonomy" id="57577"/>
    <lineage>
        <taxon>Eukaryota</taxon>
        <taxon>Viridiplantae</taxon>
        <taxon>Streptophyta</taxon>
        <taxon>Embryophyta</taxon>
        <taxon>Tracheophyta</taxon>
        <taxon>Spermatophyta</taxon>
        <taxon>Magnoliopsida</taxon>
        <taxon>eudicotyledons</taxon>
        <taxon>Gunneridae</taxon>
        <taxon>Pentapetalae</taxon>
        <taxon>rosids</taxon>
        <taxon>fabids</taxon>
        <taxon>Fabales</taxon>
        <taxon>Fabaceae</taxon>
        <taxon>Papilionoideae</taxon>
        <taxon>50 kb inversion clade</taxon>
        <taxon>NPAAA clade</taxon>
        <taxon>Hologalegina</taxon>
        <taxon>IRL clade</taxon>
        <taxon>Trifolieae</taxon>
        <taxon>Trifolium</taxon>
    </lineage>
</organism>
<dbReference type="InterPro" id="IPR025724">
    <property type="entry name" value="GAG-pre-integrase_dom"/>
</dbReference>
<dbReference type="InterPro" id="IPR039537">
    <property type="entry name" value="Retrotran_Ty1/copia-like"/>
</dbReference>
<dbReference type="SUPFAM" id="SSF53098">
    <property type="entry name" value="Ribonuclease H-like"/>
    <property type="match status" value="1"/>
</dbReference>
<keyword evidence="2" id="KW-0862">Zinc</keyword>
<dbReference type="PANTHER" id="PTHR42648:SF18">
    <property type="entry name" value="RETROTRANSPOSON, UNCLASSIFIED-LIKE PROTEIN"/>
    <property type="match status" value="1"/>
</dbReference>
<dbReference type="Gene3D" id="4.10.60.10">
    <property type="entry name" value="Zinc finger, CCHC-type"/>
    <property type="match status" value="1"/>
</dbReference>
<dbReference type="GO" id="GO:0006508">
    <property type="term" value="P:proteolysis"/>
    <property type="evidence" value="ECO:0007669"/>
    <property type="project" value="UniProtKB-KW"/>
</dbReference>
<dbReference type="InterPro" id="IPR036397">
    <property type="entry name" value="RNaseH_sf"/>
</dbReference>
<dbReference type="Pfam" id="PF22936">
    <property type="entry name" value="Pol_BBD"/>
    <property type="match status" value="1"/>
</dbReference>
<dbReference type="InterPro" id="IPR054722">
    <property type="entry name" value="PolX-like_BBD"/>
</dbReference>
<reference evidence="6 7" key="1">
    <citation type="journal article" date="2014" name="Am. J. Bot.">
        <title>Genome assembly and annotation for red clover (Trifolium pratense; Fabaceae).</title>
        <authorList>
            <person name="Istvanek J."/>
            <person name="Jaros M."/>
            <person name="Krenek A."/>
            <person name="Repkova J."/>
        </authorList>
    </citation>
    <scope>NUCLEOTIDE SEQUENCE [LARGE SCALE GENOMIC DNA]</scope>
    <source>
        <strain evidence="7">cv. Tatra</strain>
        <tissue evidence="6">Young leaves</tissue>
    </source>
</reference>
<dbReference type="Pfam" id="PF14223">
    <property type="entry name" value="Retrotran_gag_2"/>
    <property type="match status" value="1"/>
</dbReference>
<feature type="region of interest" description="Disordered" evidence="3">
    <location>
        <begin position="711"/>
        <end position="762"/>
    </location>
</feature>
<dbReference type="GO" id="GO:0003676">
    <property type="term" value="F:nucleic acid binding"/>
    <property type="evidence" value="ECO:0007669"/>
    <property type="project" value="InterPro"/>
</dbReference>
<feature type="domain" description="CCHC-type" evidence="4">
    <location>
        <begin position="273"/>
        <end position="287"/>
    </location>
</feature>
<gene>
    <name evidence="6" type="ORF">L195_g019290</name>
</gene>
<dbReference type="SMART" id="SM00343">
    <property type="entry name" value="ZnF_C2HC"/>
    <property type="match status" value="1"/>
</dbReference>
<dbReference type="ExpressionAtlas" id="A0A2K3MZC1">
    <property type="expression patterns" value="baseline"/>
</dbReference>
<dbReference type="InterPro" id="IPR001584">
    <property type="entry name" value="Integrase_cat-core"/>
</dbReference>
<dbReference type="Pfam" id="PF00665">
    <property type="entry name" value="rve"/>
    <property type="match status" value="1"/>
</dbReference>
<evidence type="ECO:0000256" key="2">
    <source>
        <dbReference type="PROSITE-ProRule" id="PRU00047"/>
    </source>
</evidence>
<evidence type="ECO:0000259" key="5">
    <source>
        <dbReference type="PROSITE" id="PS50994"/>
    </source>
</evidence>